<feature type="compositionally biased region" description="Polar residues" evidence="1">
    <location>
        <begin position="543"/>
        <end position="563"/>
    </location>
</feature>
<feature type="compositionally biased region" description="Polar residues" evidence="1">
    <location>
        <begin position="158"/>
        <end position="167"/>
    </location>
</feature>
<accession>B6H149</accession>
<feature type="compositionally biased region" description="Low complexity" evidence="1">
    <location>
        <begin position="606"/>
        <end position="617"/>
    </location>
</feature>
<proteinExistence type="predicted"/>
<dbReference type="EMBL" id="AM920428">
    <property type="protein sequence ID" value="CAP91141.1"/>
    <property type="molecule type" value="Genomic_DNA"/>
</dbReference>
<feature type="compositionally biased region" description="Polar residues" evidence="1">
    <location>
        <begin position="759"/>
        <end position="807"/>
    </location>
</feature>
<dbReference type="Proteomes" id="UP000000724">
    <property type="component" value="Contig Pc00c13"/>
</dbReference>
<evidence type="ECO:0000313" key="2">
    <source>
        <dbReference type="EMBL" id="CAP91141.1"/>
    </source>
</evidence>
<evidence type="ECO:0000313" key="3">
    <source>
        <dbReference type="Proteomes" id="UP000000724"/>
    </source>
</evidence>
<gene>
    <name evidence="2" type="ORF">Pc13g00720</name>
    <name evidence="2" type="ORF">PCH_Pc13g00720</name>
</gene>
<feature type="region of interest" description="Disordered" evidence="1">
    <location>
        <begin position="499"/>
        <end position="728"/>
    </location>
</feature>
<sequence>MASRVNQLASDVIKANNTVLEEILRRDRILRRNPQPSRRSAGSPFPLESAEEPANFMQVQIDVDPPDGMAIETQRTDAQASASKRGAGTRNYKVRKNQSQEEIAQNFHGTFTQKRTFHAIEAKVYFLTGKSHFRKRNKKTSRKRPVSLTPRSSPPPSQFSGSVDSTQQLISRSSIEVHDLRLAPNLLPYLNSEDCEDGDSYGLHGVQPVDPERETSDLHAVPEQDTANQMLSCQRAPQEREPQSGTSQNESPVRGSRQAEESPKAHPGFSDLVGESQPRNGNPTNVFAAISKMGDACLPRSSPLEPPRISEPIQSPIRHPPEDDITLEWLGQTLSCCAETSTMHMEQADTAHGNQSLETLSPQSSSRENSLTRGSENEGFNDESHTESVPRSPTPFQVPEPSSTGNSTEHHPQNCGMDEPTIDASESAFIDKKLIIRCLHEKSKSQAARSHPNWNHKDLNRLLGWHMKRKNLPKERLEVEFLRDFGHYRSSSAIVTACRRKRKADSRHKDVTSAPTPGRLTPLAPVLNTKPVSRPPNAIIGSDTPSLHSSHTAAVPSNENTTLKPPPLERSRSRHLTQPQILGNIDRFSRDMAPPLHESDETVDQSSPAAVAPESASGQMVCWTPDSAEDTPTLGNRRHRVEITPKPPSRFTAINGGNVHPADPNSTAQPETNKRDAVPNGQGGQRASKEKKKGSRLTPEHELAGSNNSKRSAGTSEGAENQRSLPIDVSDANIAQLGMRTDLQNTSQSQERDVDIPPKNNSQLTYIQNPDPNCPPNSQVANTRPSHFCRPNSQSGASQTSGVSGSAHTGGLFTPHTSGPAYPDMRPEAIVPISVSASFLSSPTCLPHYPLHVLQGGGAERYQGPPLPSLAQQMYYHRTGEPLHK</sequence>
<reference evidence="2 3" key="1">
    <citation type="journal article" date="2008" name="Nat. Biotechnol.">
        <title>Genome sequencing and analysis of the filamentous fungus Penicillium chrysogenum.</title>
        <authorList>
            <person name="van den Berg M.A."/>
            <person name="Albang R."/>
            <person name="Albermann K."/>
            <person name="Badger J.H."/>
            <person name="Daran J.-M."/>
            <person name="Driessen A.J.M."/>
            <person name="Garcia-Estrada C."/>
            <person name="Fedorova N.D."/>
            <person name="Harris D.M."/>
            <person name="Heijne W.H.M."/>
            <person name="Joardar V.S."/>
            <person name="Kiel J.A.K.W."/>
            <person name="Kovalchuk A."/>
            <person name="Martin J.F."/>
            <person name="Nierman W.C."/>
            <person name="Nijland J.G."/>
            <person name="Pronk J.T."/>
            <person name="Roubos J.A."/>
            <person name="van der Klei I.J."/>
            <person name="van Peij N.N.M.E."/>
            <person name="Veenhuis M."/>
            <person name="von Doehren H."/>
            <person name="Wagner C."/>
            <person name="Wortman J.R."/>
            <person name="Bovenberg R.A.L."/>
        </authorList>
    </citation>
    <scope>NUCLEOTIDE SEQUENCE [LARGE SCALE GENOMIC DNA]</scope>
    <source>
        <strain evidence="3">ATCC 28089 / DSM 1075 / NRRL 1951 / Wisconsin 54-1255</strain>
    </source>
</reference>
<feature type="region of interest" description="Disordered" evidence="1">
    <location>
        <begin position="198"/>
        <end position="321"/>
    </location>
</feature>
<protein>
    <submittedName>
        <fullName evidence="2">Uncharacterized protein</fullName>
    </submittedName>
</protein>
<feature type="compositionally biased region" description="Polar residues" evidence="1">
    <location>
        <begin position="705"/>
        <end position="724"/>
    </location>
</feature>
<name>B6H149_PENRW</name>
<feature type="compositionally biased region" description="Polar residues" evidence="1">
    <location>
        <begin position="352"/>
        <end position="374"/>
    </location>
</feature>
<dbReference type="OMA" id="IRHPPED"/>
<feature type="region of interest" description="Disordered" evidence="1">
    <location>
        <begin position="347"/>
        <end position="421"/>
    </location>
</feature>
<feature type="region of interest" description="Disordered" evidence="1">
    <location>
        <begin position="134"/>
        <end position="167"/>
    </location>
</feature>
<dbReference type="AlphaFoldDB" id="B6H149"/>
<feature type="compositionally biased region" description="Basic residues" evidence="1">
    <location>
        <begin position="134"/>
        <end position="145"/>
    </location>
</feature>
<dbReference type="STRING" id="500485.B6H149"/>
<feature type="compositionally biased region" description="Basic and acidic residues" evidence="1">
    <location>
        <begin position="210"/>
        <end position="222"/>
    </location>
</feature>
<evidence type="ECO:0000256" key="1">
    <source>
        <dbReference type="SAM" id="MobiDB-lite"/>
    </source>
</evidence>
<dbReference type="VEuPathDB" id="FungiDB:PCH_Pc13g00720"/>
<feature type="region of interest" description="Disordered" evidence="1">
    <location>
        <begin position="77"/>
        <end position="100"/>
    </location>
</feature>
<organism evidence="2 3">
    <name type="scientific">Penicillium rubens (strain ATCC 28089 / DSM 1075 / NRRL 1951 / Wisconsin 54-1255)</name>
    <name type="common">Penicillium chrysogenum</name>
    <dbReference type="NCBI Taxonomy" id="500485"/>
    <lineage>
        <taxon>Eukaryota</taxon>
        <taxon>Fungi</taxon>
        <taxon>Dikarya</taxon>
        <taxon>Ascomycota</taxon>
        <taxon>Pezizomycotina</taxon>
        <taxon>Eurotiomycetes</taxon>
        <taxon>Eurotiomycetidae</taxon>
        <taxon>Eurotiales</taxon>
        <taxon>Aspergillaceae</taxon>
        <taxon>Penicillium</taxon>
        <taxon>Penicillium chrysogenum species complex</taxon>
    </lineage>
</organism>
<dbReference type="OrthoDB" id="4343176at2759"/>
<keyword evidence="3" id="KW-1185">Reference proteome</keyword>
<feature type="region of interest" description="Disordered" evidence="1">
    <location>
        <begin position="741"/>
        <end position="815"/>
    </location>
</feature>
<dbReference type="HOGENOM" id="CLU_325739_0_0_1"/>